<sequence>MAPGSYEAPPLKWVSLTLDRVFLKDLHLSLAREGRRQDAETLRKHVTSHTNSASKMEVRKIEMGSNSTPYQEIQSLFESMLGDCEFASSVGAAGRTLIREVEDDDFPLSFEPSEYGINAMALEKWNGYSDEFAQIQDQRANPAKRSRSTYENAWEGSPSPNLYVHPAVKSKSRTMDWVVNQEHADSVRSER</sequence>
<comment type="caution">
    <text evidence="1">The sequence shown here is derived from an EMBL/GenBank/DDBJ whole genome shotgun (WGS) entry which is preliminary data.</text>
</comment>
<evidence type="ECO:0000313" key="1">
    <source>
        <dbReference type="EMBL" id="KAK8229224.1"/>
    </source>
</evidence>
<accession>A0ABR1YGR6</accession>
<name>A0ABR1YGR6_9PEZI</name>
<keyword evidence="2" id="KW-1185">Reference proteome</keyword>
<dbReference type="Proteomes" id="UP001492380">
    <property type="component" value="Unassembled WGS sequence"/>
</dbReference>
<protein>
    <submittedName>
        <fullName evidence="1">Uncharacterized protein</fullName>
    </submittedName>
</protein>
<reference evidence="1 2" key="1">
    <citation type="submission" date="2024-04" db="EMBL/GenBank/DDBJ databases">
        <title>Phyllosticta paracitricarpa is synonymous to the EU quarantine fungus P. citricarpa based on phylogenomic analyses.</title>
        <authorList>
            <consortium name="Lawrence Berkeley National Laboratory"/>
            <person name="Van Ingen-Buijs V.A."/>
            <person name="Van Westerhoven A.C."/>
            <person name="Haridas S."/>
            <person name="Skiadas P."/>
            <person name="Martin F."/>
            <person name="Groenewald J.Z."/>
            <person name="Crous P.W."/>
            <person name="Seidl M.F."/>
        </authorList>
    </citation>
    <scope>NUCLEOTIDE SEQUENCE [LARGE SCALE GENOMIC DNA]</scope>
    <source>
        <strain evidence="1 2">CBS 123374</strain>
    </source>
</reference>
<proteinExistence type="predicted"/>
<dbReference type="EMBL" id="JBBWRZ010000009">
    <property type="protein sequence ID" value="KAK8229224.1"/>
    <property type="molecule type" value="Genomic_DNA"/>
</dbReference>
<evidence type="ECO:0000313" key="2">
    <source>
        <dbReference type="Proteomes" id="UP001492380"/>
    </source>
</evidence>
<gene>
    <name evidence="1" type="ORF">HDK90DRAFT_493432</name>
</gene>
<organism evidence="1 2">
    <name type="scientific">Phyllosticta capitalensis</name>
    <dbReference type="NCBI Taxonomy" id="121624"/>
    <lineage>
        <taxon>Eukaryota</taxon>
        <taxon>Fungi</taxon>
        <taxon>Dikarya</taxon>
        <taxon>Ascomycota</taxon>
        <taxon>Pezizomycotina</taxon>
        <taxon>Dothideomycetes</taxon>
        <taxon>Dothideomycetes incertae sedis</taxon>
        <taxon>Botryosphaeriales</taxon>
        <taxon>Phyllostictaceae</taxon>
        <taxon>Phyllosticta</taxon>
    </lineage>
</organism>